<reference evidence="1" key="1">
    <citation type="submission" date="2023-07" db="EMBL/GenBank/DDBJ databases">
        <title>Sorghum-associated microbial communities from plants grown in Nebraska, USA.</title>
        <authorList>
            <person name="Schachtman D."/>
        </authorList>
    </citation>
    <scope>NUCLEOTIDE SEQUENCE</scope>
    <source>
        <strain evidence="1">DS2360</strain>
    </source>
</reference>
<proteinExistence type="predicted"/>
<evidence type="ECO:0000313" key="2">
    <source>
        <dbReference type="Proteomes" id="UP001184861"/>
    </source>
</evidence>
<dbReference type="RefSeq" id="WP_309944711.1">
    <property type="nucleotide sequence ID" value="NZ_JAVDQY010000001.1"/>
</dbReference>
<dbReference type="Proteomes" id="UP001184861">
    <property type="component" value="Unassembled WGS sequence"/>
</dbReference>
<gene>
    <name evidence="1" type="ORF">J2787_000708</name>
</gene>
<organism evidence="1 2">
    <name type="scientific">Chryseobacterium rhizosphaerae</name>
    <dbReference type="NCBI Taxonomy" id="395937"/>
    <lineage>
        <taxon>Bacteria</taxon>
        <taxon>Pseudomonadati</taxon>
        <taxon>Bacteroidota</taxon>
        <taxon>Flavobacteriia</taxon>
        <taxon>Flavobacteriales</taxon>
        <taxon>Weeksellaceae</taxon>
        <taxon>Chryseobacterium group</taxon>
        <taxon>Chryseobacterium</taxon>
    </lineage>
</organism>
<dbReference type="EMBL" id="JAVDQY010000001">
    <property type="protein sequence ID" value="MDR6525338.1"/>
    <property type="molecule type" value="Genomic_DNA"/>
</dbReference>
<dbReference type="AlphaFoldDB" id="A0AAE3Y831"/>
<sequence length="98" mass="11393">MKYQKSEMVYTDYKWTAKADQDNPKYIGGQDAAMLNREEGYEMLYFINSLATTWSWTNATLSSFNNLERIIRTEVPSNIRTHGGIKNWIEKQYAGKGI</sequence>
<name>A0AAE3Y831_9FLAO</name>
<evidence type="ECO:0000313" key="1">
    <source>
        <dbReference type="EMBL" id="MDR6525338.1"/>
    </source>
</evidence>
<protein>
    <submittedName>
        <fullName evidence="1">Uncharacterized protein</fullName>
    </submittedName>
</protein>
<accession>A0AAE3Y831</accession>
<comment type="caution">
    <text evidence="1">The sequence shown here is derived from an EMBL/GenBank/DDBJ whole genome shotgun (WGS) entry which is preliminary data.</text>
</comment>